<organism evidence="6 7">
    <name type="scientific">Agarivorans gilvus</name>
    <dbReference type="NCBI Taxonomy" id="680279"/>
    <lineage>
        <taxon>Bacteria</taxon>
        <taxon>Pseudomonadati</taxon>
        <taxon>Pseudomonadota</taxon>
        <taxon>Gammaproteobacteria</taxon>
        <taxon>Alteromonadales</taxon>
        <taxon>Alteromonadaceae</taxon>
        <taxon>Agarivorans</taxon>
    </lineage>
</organism>
<dbReference type="Gene3D" id="1.10.10.10">
    <property type="entry name" value="Winged helix-like DNA-binding domain superfamily/Winged helix DNA-binding domain"/>
    <property type="match status" value="1"/>
</dbReference>
<dbReference type="Proteomes" id="UP000651977">
    <property type="component" value="Unassembled WGS sequence"/>
</dbReference>
<reference evidence="7" key="1">
    <citation type="journal article" date="2019" name="Int. J. Syst. Evol. Microbiol.">
        <title>The Global Catalogue of Microorganisms (GCM) 10K type strain sequencing project: providing services to taxonomists for standard genome sequencing and annotation.</title>
        <authorList>
            <consortium name="The Broad Institute Genomics Platform"/>
            <consortium name="The Broad Institute Genome Sequencing Center for Infectious Disease"/>
            <person name="Wu L."/>
            <person name="Ma J."/>
        </authorList>
    </citation>
    <scope>NUCLEOTIDE SEQUENCE [LARGE SCALE GENOMIC DNA]</scope>
    <source>
        <strain evidence="7">CGMCC 1.10131</strain>
    </source>
</reference>
<accession>A0ABQ1I1M3</accession>
<name>A0ABQ1I1M3_9ALTE</name>
<proteinExistence type="predicted"/>
<dbReference type="InterPro" id="IPR049480">
    <property type="entry name" value="BVU_1015-like_N"/>
</dbReference>
<dbReference type="PANTHER" id="PTHR43712">
    <property type="entry name" value="PUTATIVE (AFU_ORTHOLOGUE AFUA_4G14580)-RELATED"/>
    <property type="match status" value="1"/>
</dbReference>
<dbReference type="PIRSF" id="PIRSF005739">
    <property type="entry name" value="O-mtase"/>
    <property type="match status" value="1"/>
</dbReference>
<evidence type="ECO:0000259" key="5">
    <source>
        <dbReference type="Pfam" id="PF21212"/>
    </source>
</evidence>
<dbReference type="RefSeq" id="WP_055734187.1">
    <property type="nucleotide sequence ID" value="NZ_BMDY01000012.1"/>
</dbReference>
<keyword evidence="3" id="KW-0949">S-adenosyl-L-methionine</keyword>
<evidence type="ECO:0000256" key="1">
    <source>
        <dbReference type="ARBA" id="ARBA00022603"/>
    </source>
</evidence>
<evidence type="ECO:0000313" key="6">
    <source>
        <dbReference type="EMBL" id="GGB07889.1"/>
    </source>
</evidence>
<feature type="domain" description="O-methyltransferase C-terminal" evidence="4">
    <location>
        <begin position="180"/>
        <end position="335"/>
    </location>
</feature>
<dbReference type="SUPFAM" id="SSF53335">
    <property type="entry name" value="S-adenosyl-L-methionine-dependent methyltransferases"/>
    <property type="match status" value="1"/>
</dbReference>
<dbReference type="Pfam" id="PF21212">
    <property type="entry name" value="Dimerisation2-like_dom"/>
    <property type="match status" value="1"/>
</dbReference>
<dbReference type="PANTHER" id="PTHR43712:SF2">
    <property type="entry name" value="O-METHYLTRANSFERASE CICE"/>
    <property type="match status" value="1"/>
</dbReference>
<dbReference type="InterPro" id="IPR016461">
    <property type="entry name" value="COMT-like"/>
</dbReference>
<dbReference type="InterPro" id="IPR029063">
    <property type="entry name" value="SAM-dependent_MTases_sf"/>
</dbReference>
<evidence type="ECO:0000256" key="2">
    <source>
        <dbReference type="ARBA" id="ARBA00022679"/>
    </source>
</evidence>
<feature type="domain" description="BVU-1015-like N-terminal dimerisation-like" evidence="5">
    <location>
        <begin position="17"/>
        <end position="85"/>
    </location>
</feature>
<evidence type="ECO:0000259" key="4">
    <source>
        <dbReference type="Pfam" id="PF00891"/>
    </source>
</evidence>
<keyword evidence="2" id="KW-0808">Transferase</keyword>
<dbReference type="Gene3D" id="3.40.50.150">
    <property type="entry name" value="Vaccinia Virus protein VP39"/>
    <property type="match status" value="1"/>
</dbReference>
<dbReference type="InterPro" id="IPR036388">
    <property type="entry name" value="WH-like_DNA-bd_sf"/>
</dbReference>
<dbReference type="EMBL" id="BMDY01000012">
    <property type="protein sequence ID" value="GGB07889.1"/>
    <property type="molecule type" value="Genomic_DNA"/>
</dbReference>
<keyword evidence="1" id="KW-0489">Methyltransferase</keyword>
<sequence length="355" mass="39247">MDFYKEDKLKAVEAIEQAQRLAFAPVAFHTARSLRDLGVLAALDEAGEEGLNAEQITASSGVSDYGVKVLLDMGLSAGLVTWNQARQVYVLTRMGYFIQHDEMTRANMDFTADVCYAGLQHLSEAISEGKPAGLKELGAWDTIYQGLSSLPEPAKQSWFNFDHFYSDKAFPKLLELVFANQPSHIVDIGGNTGKWALKCCEHNPDVAISIVDLPQQLAMAKANAEKAGYSERINGVPCNMLEANQNIPKGADIYWMSQFLDCFSPKEITAILRQVKAAMGPDSRVFILELFPDRQRHEAGAHSLNATSLYFTCLANGNSRFYRSTDFIECIQEAGLTIAEQIDDIGWGHSLIECC</sequence>
<dbReference type="SUPFAM" id="SSF46785">
    <property type="entry name" value="Winged helix' DNA-binding domain"/>
    <property type="match status" value="1"/>
</dbReference>
<dbReference type="InterPro" id="IPR036390">
    <property type="entry name" value="WH_DNA-bd_sf"/>
</dbReference>
<dbReference type="InterPro" id="IPR001077">
    <property type="entry name" value="COMT_C"/>
</dbReference>
<dbReference type="PROSITE" id="PS51683">
    <property type="entry name" value="SAM_OMT_II"/>
    <property type="match status" value="1"/>
</dbReference>
<evidence type="ECO:0000256" key="3">
    <source>
        <dbReference type="ARBA" id="ARBA00022691"/>
    </source>
</evidence>
<dbReference type="Pfam" id="PF00891">
    <property type="entry name" value="Methyltransf_2"/>
    <property type="match status" value="1"/>
</dbReference>
<protein>
    <submittedName>
        <fullName evidence="6">O-methyltransferase</fullName>
    </submittedName>
</protein>
<evidence type="ECO:0000313" key="7">
    <source>
        <dbReference type="Proteomes" id="UP000651977"/>
    </source>
</evidence>
<dbReference type="Gene3D" id="1.20.58.1390">
    <property type="match status" value="1"/>
</dbReference>
<keyword evidence="7" id="KW-1185">Reference proteome</keyword>
<comment type="caution">
    <text evidence="6">The sequence shown here is derived from an EMBL/GenBank/DDBJ whole genome shotgun (WGS) entry which is preliminary data.</text>
</comment>
<gene>
    <name evidence="6" type="ORF">GCM10007414_21570</name>
</gene>